<gene>
    <name evidence="2" type="primary">NDST2_2</name>
    <name evidence="2" type="ORF">ILYODFUR_037593</name>
</gene>
<evidence type="ECO:0000259" key="1">
    <source>
        <dbReference type="Pfam" id="PF12062"/>
    </source>
</evidence>
<protein>
    <submittedName>
        <fullName evidence="2">Bifunctional heparan sulfate N-deacetylase/N-sulfotransferase 2</fullName>
    </submittedName>
</protein>
<evidence type="ECO:0000313" key="2">
    <source>
        <dbReference type="EMBL" id="MEQ2223527.1"/>
    </source>
</evidence>
<dbReference type="InterPro" id="IPR021930">
    <property type="entry name" value="Heparan_SO4_deacetylase_dom"/>
</dbReference>
<name>A0ABV0SU45_9TELE</name>
<dbReference type="Pfam" id="PF12062">
    <property type="entry name" value="HSNSD-CE"/>
    <property type="match status" value="1"/>
</dbReference>
<keyword evidence="3" id="KW-1185">Reference proteome</keyword>
<sequence length="69" mass="7885">WCYTLSVLSEKVLPRQTCGLFTHTIFYNEYPGGSKELDKSIRGGELFLTVLLNPVGQLTFLIHWTCTFT</sequence>
<feature type="domain" description="Heparan sulphate-N-deacetylase deacetylase" evidence="1">
    <location>
        <begin position="11"/>
        <end position="47"/>
    </location>
</feature>
<dbReference type="EMBL" id="JAHRIQ010008432">
    <property type="protein sequence ID" value="MEQ2223527.1"/>
    <property type="molecule type" value="Genomic_DNA"/>
</dbReference>
<comment type="caution">
    <text evidence="2">The sequence shown here is derived from an EMBL/GenBank/DDBJ whole genome shotgun (WGS) entry which is preliminary data.</text>
</comment>
<organism evidence="2 3">
    <name type="scientific">Ilyodon furcidens</name>
    <name type="common">goldbreast splitfin</name>
    <dbReference type="NCBI Taxonomy" id="33524"/>
    <lineage>
        <taxon>Eukaryota</taxon>
        <taxon>Metazoa</taxon>
        <taxon>Chordata</taxon>
        <taxon>Craniata</taxon>
        <taxon>Vertebrata</taxon>
        <taxon>Euteleostomi</taxon>
        <taxon>Actinopterygii</taxon>
        <taxon>Neopterygii</taxon>
        <taxon>Teleostei</taxon>
        <taxon>Neoteleostei</taxon>
        <taxon>Acanthomorphata</taxon>
        <taxon>Ovalentaria</taxon>
        <taxon>Atherinomorphae</taxon>
        <taxon>Cyprinodontiformes</taxon>
        <taxon>Goodeidae</taxon>
        <taxon>Ilyodon</taxon>
    </lineage>
</organism>
<feature type="non-terminal residue" evidence="2">
    <location>
        <position position="1"/>
    </location>
</feature>
<dbReference type="Proteomes" id="UP001482620">
    <property type="component" value="Unassembled WGS sequence"/>
</dbReference>
<proteinExistence type="predicted"/>
<evidence type="ECO:0000313" key="3">
    <source>
        <dbReference type="Proteomes" id="UP001482620"/>
    </source>
</evidence>
<accession>A0ABV0SU45</accession>
<reference evidence="2 3" key="1">
    <citation type="submission" date="2021-06" db="EMBL/GenBank/DDBJ databases">
        <authorList>
            <person name="Palmer J.M."/>
        </authorList>
    </citation>
    <scope>NUCLEOTIDE SEQUENCE [LARGE SCALE GENOMIC DNA]</scope>
    <source>
        <strain evidence="3">if_2019</strain>
        <tissue evidence="2">Muscle</tissue>
    </source>
</reference>